<keyword evidence="1" id="KW-0805">Transcription regulation</keyword>
<gene>
    <name evidence="6" type="ORF">Airi01_018610</name>
</gene>
<dbReference type="Proteomes" id="UP001165135">
    <property type="component" value="Unassembled WGS sequence"/>
</dbReference>
<dbReference type="AlphaFoldDB" id="A0A9W6RD05"/>
<evidence type="ECO:0000256" key="3">
    <source>
        <dbReference type="ARBA" id="ARBA00023163"/>
    </source>
</evidence>
<evidence type="ECO:0000256" key="2">
    <source>
        <dbReference type="ARBA" id="ARBA00023125"/>
    </source>
</evidence>
<dbReference type="SUPFAM" id="SSF46689">
    <property type="entry name" value="Homeodomain-like"/>
    <property type="match status" value="1"/>
</dbReference>
<dbReference type="InterPro" id="IPR009057">
    <property type="entry name" value="Homeodomain-like_sf"/>
</dbReference>
<dbReference type="Pfam" id="PF21597">
    <property type="entry name" value="TetR_C_43"/>
    <property type="match status" value="1"/>
</dbReference>
<evidence type="ECO:0000256" key="4">
    <source>
        <dbReference type="PROSITE-ProRule" id="PRU00335"/>
    </source>
</evidence>
<dbReference type="Gene3D" id="1.10.357.10">
    <property type="entry name" value="Tetracycline Repressor, domain 2"/>
    <property type="match status" value="1"/>
</dbReference>
<evidence type="ECO:0000313" key="6">
    <source>
        <dbReference type="EMBL" id="GLY73594.1"/>
    </source>
</evidence>
<evidence type="ECO:0000313" key="7">
    <source>
        <dbReference type="Proteomes" id="UP001165135"/>
    </source>
</evidence>
<dbReference type="InterPro" id="IPR036271">
    <property type="entry name" value="Tet_transcr_reg_TetR-rel_C_sf"/>
</dbReference>
<dbReference type="InterPro" id="IPR001647">
    <property type="entry name" value="HTH_TetR"/>
</dbReference>
<dbReference type="EMBL" id="BSTJ01000002">
    <property type="protein sequence ID" value="GLY73594.1"/>
    <property type="molecule type" value="Genomic_DNA"/>
</dbReference>
<dbReference type="PANTHER" id="PTHR30055">
    <property type="entry name" value="HTH-TYPE TRANSCRIPTIONAL REGULATOR RUTR"/>
    <property type="match status" value="1"/>
</dbReference>
<dbReference type="PANTHER" id="PTHR30055:SF234">
    <property type="entry name" value="HTH-TYPE TRANSCRIPTIONAL REGULATOR BETI"/>
    <property type="match status" value="1"/>
</dbReference>
<dbReference type="GO" id="GO:0000976">
    <property type="term" value="F:transcription cis-regulatory region binding"/>
    <property type="evidence" value="ECO:0007669"/>
    <property type="project" value="TreeGrafter"/>
</dbReference>
<feature type="domain" description="HTH tetR-type" evidence="5">
    <location>
        <begin position="21"/>
        <end position="80"/>
    </location>
</feature>
<dbReference type="InterPro" id="IPR049445">
    <property type="entry name" value="TetR_SbtR-like_C"/>
</dbReference>
<keyword evidence="2 4" id="KW-0238">DNA-binding</keyword>
<evidence type="ECO:0000256" key="1">
    <source>
        <dbReference type="ARBA" id="ARBA00023015"/>
    </source>
</evidence>
<sequence length="209" mass="22521">MIKPETGAPEAAQRPMRADARRNYDRLLVAARDAFTAYGADASLDDIARNAGVGNATLYRHFPSREALLDAVFRDRVQTLCAQAEELLGRESPHDALVTWLRALVVHVTTYRGLAAWLMSTATGQEQSPASCQELIRAAGKSLLVRAQQSGAVRPDIGTSQLLRFTHAIALATEETPGEADQLLSLVMDGLRMRTAPPPAFSPSDPSAG</sequence>
<dbReference type="GO" id="GO:0003700">
    <property type="term" value="F:DNA-binding transcription factor activity"/>
    <property type="evidence" value="ECO:0007669"/>
    <property type="project" value="TreeGrafter"/>
</dbReference>
<protein>
    <submittedName>
        <fullName evidence="6">TetR family transcriptional regulator</fullName>
    </submittedName>
</protein>
<evidence type="ECO:0000259" key="5">
    <source>
        <dbReference type="PROSITE" id="PS50977"/>
    </source>
</evidence>
<dbReference type="RefSeq" id="WP_285619029.1">
    <property type="nucleotide sequence ID" value="NZ_BSTJ01000002.1"/>
</dbReference>
<dbReference type="InterPro" id="IPR050109">
    <property type="entry name" value="HTH-type_TetR-like_transc_reg"/>
</dbReference>
<keyword evidence="3" id="KW-0804">Transcription</keyword>
<dbReference type="Pfam" id="PF00440">
    <property type="entry name" value="TetR_N"/>
    <property type="match status" value="1"/>
</dbReference>
<comment type="caution">
    <text evidence="6">The sequence shown here is derived from an EMBL/GenBank/DDBJ whole genome shotgun (WGS) entry which is preliminary data.</text>
</comment>
<dbReference type="SUPFAM" id="SSF48498">
    <property type="entry name" value="Tetracyclin repressor-like, C-terminal domain"/>
    <property type="match status" value="1"/>
</dbReference>
<proteinExistence type="predicted"/>
<name>A0A9W6RD05_9ACTN</name>
<dbReference type="PRINTS" id="PR00455">
    <property type="entry name" value="HTHTETR"/>
</dbReference>
<feature type="DNA-binding region" description="H-T-H motif" evidence="4">
    <location>
        <begin position="43"/>
        <end position="62"/>
    </location>
</feature>
<dbReference type="PROSITE" id="PS50977">
    <property type="entry name" value="HTH_TETR_2"/>
    <property type="match status" value="1"/>
</dbReference>
<accession>A0A9W6RD05</accession>
<organism evidence="6 7">
    <name type="scientific">Actinoallomurus iriomotensis</name>
    <dbReference type="NCBI Taxonomy" id="478107"/>
    <lineage>
        <taxon>Bacteria</taxon>
        <taxon>Bacillati</taxon>
        <taxon>Actinomycetota</taxon>
        <taxon>Actinomycetes</taxon>
        <taxon>Streptosporangiales</taxon>
        <taxon>Thermomonosporaceae</taxon>
        <taxon>Actinoallomurus</taxon>
    </lineage>
</organism>
<reference evidence="6" key="1">
    <citation type="submission" date="2023-03" db="EMBL/GenBank/DDBJ databases">
        <title>Actinoallomurus iriomotensis NBRC 103681.</title>
        <authorList>
            <person name="Ichikawa N."/>
            <person name="Sato H."/>
            <person name="Tonouchi N."/>
        </authorList>
    </citation>
    <scope>NUCLEOTIDE SEQUENCE</scope>
    <source>
        <strain evidence="6">NBRC 103681</strain>
    </source>
</reference>